<evidence type="ECO:0000313" key="6">
    <source>
        <dbReference type="Proteomes" id="UP000805614"/>
    </source>
</evidence>
<dbReference type="Pfam" id="PF09084">
    <property type="entry name" value="NMT1"/>
    <property type="match status" value="1"/>
</dbReference>
<evidence type="ECO:0000256" key="2">
    <source>
        <dbReference type="ARBA" id="ARBA00010742"/>
    </source>
</evidence>
<reference evidence="5 6" key="1">
    <citation type="submission" date="2020-06" db="EMBL/GenBank/DDBJ databases">
        <title>Actinomadura xiongansis sp. nov., isolated from soil of Baiyangdian.</title>
        <authorList>
            <person name="Zhang X."/>
        </authorList>
    </citation>
    <scope>NUCLEOTIDE SEQUENCE [LARGE SCALE GENOMIC DNA]</scope>
    <source>
        <strain evidence="5 6">HBUM206468</strain>
    </source>
</reference>
<dbReference type="PANTHER" id="PTHR30024:SF47">
    <property type="entry name" value="TAURINE-BINDING PERIPLASMIC PROTEIN"/>
    <property type="match status" value="1"/>
</dbReference>
<keyword evidence="6" id="KW-1185">Reference proteome</keyword>
<feature type="domain" description="SsuA/THI5-like" evidence="4">
    <location>
        <begin position="21"/>
        <end position="220"/>
    </location>
</feature>
<evidence type="ECO:0000313" key="5">
    <source>
        <dbReference type="EMBL" id="MBC6471137.1"/>
    </source>
</evidence>
<dbReference type="PANTHER" id="PTHR30024">
    <property type="entry name" value="ALIPHATIC SULFONATES-BINDING PROTEIN-RELATED"/>
    <property type="match status" value="1"/>
</dbReference>
<evidence type="ECO:0000256" key="3">
    <source>
        <dbReference type="ARBA" id="ARBA00022729"/>
    </source>
</evidence>
<comment type="caution">
    <text evidence="5">The sequence shown here is derived from an EMBL/GenBank/DDBJ whole genome shotgun (WGS) entry which is preliminary data.</text>
</comment>
<dbReference type="Gene3D" id="3.40.190.10">
    <property type="entry name" value="Periplasmic binding protein-like II"/>
    <property type="match status" value="2"/>
</dbReference>
<proteinExistence type="inferred from homology"/>
<comment type="similarity">
    <text evidence="2">Belongs to the bacterial solute-binding protein SsuA/TauA family.</text>
</comment>
<dbReference type="InterPro" id="IPR015168">
    <property type="entry name" value="SsuA/THI5"/>
</dbReference>
<dbReference type="RefSeq" id="WP_187248177.1">
    <property type="nucleotide sequence ID" value="NZ_BAAAOK010000022.1"/>
</dbReference>
<evidence type="ECO:0000259" key="4">
    <source>
        <dbReference type="Pfam" id="PF09084"/>
    </source>
</evidence>
<comment type="subcellular location">
    <subcellularLocation>
        <location evidence="1">Periplasm</location>
    </subcellularLocation>
</comment>
<name>A0ABR7M1Z5_9ACTN</name>
<accession>A0ABR7M1Z5</accession>
<dbReference type="SUPFAM" id="SSF53850">
    <property type="entry name" value="Periplasmic binding protein-like II"/>
    <property type="match status" value="1"/>
</dbReference>
<dbReference type="EMBL" id="JABVEC010000058">
    <property type="protein sequence ID" value="MBC6471137.1"/>
    <property type="molecule type" value="Genomic_DNA"/>
</dbReference>
<protein>
    <submittedName>
        <fullName evidence="5">ABC transporter substrate-binding protein</fullName>
    </submittedName>
</protein>
<sequence>MTRRTRELVVGAFSPSVLLRVGRRLGLFDQRGLEVLEKAVPSSPAQCRALLDGDLDVALTSPDNMVAYRFVPDNPLNETADVRIVAAVDRGLGLGVYGRPGLTTASELKGAAIGVDVPGSGFAFGLYALLESLGLDRDDYRVVTLGSTPRRLEALLAGGCDATMLNAGNELRAEDAGATRLAGLTDVCRPYLGTVLSTVGDRRRADVAAFADALREAAREIWAGNVDDVVVEEAATALRLPEALAKRYLGRLKDPAEGLVVDGVVDLPAMETVVGLRRKYMPALVDGVDVLATALEPSRGLIDPCTTTR</sequence>
<gene>
    <name evidence="5" type="ORF">HKK74_37450</name>
</gene>
<evidence type="ECO:0000256" key="1">
    <source>
        <dbReference type="ARBA" id="ARBA00004418"/>
    </source>
</evidence>
<organism evidence="5 6">
    <name type="scientific">Actinomadura alba</name>
    <dbReference type="NCBI Taxonomy" id="406431"/>
    <lineage>
        <taxon>Bacteria</taxon>
        <taxon>Bacillati</taxon>
        <taxon>Actinomycetota</taxon>
        <taxon>Actinomycetes</taxon>
        <taxon>Streptosporangiales</taxon>
        <taxon>Thermomonosporaceae</taxon>
        <taxon>Actinomadura</taxon>
    </lineage>
</organism>
<keyword evidence="3" id="KW-0732">Signal</keyword>
<dbReference type="Proteomes" id="UP000805614">
    <property type="component" value="Unassembled WGS sequence"/>
</dbReference>